<reference evidence="1 2" key="1">
    <citation type="submission" date="2014-04" db="EMBL/GenBank/DDBJ databases">
        <authorList>
            <consortium name="DOE Joint Genome Institute"/>
            <person name="Kuo A."/>
            <person name="Kohler A."/>
            <person name="Nagy L.G."/>
            <person name="Floudas D."/>
            <person name="Copeland A."/>
            <person name="Barry K.W."/>
            <person name="Cichocki N."/>
            <person name="Veneault-Fourrey C."/>
            <person name="LaButti K."/>
            <person name="Lindquist E.A."/>
            <person name="Lipzen A."/>
            <person name="Lundell T."/>
            <person name="Morin E."/>
            <person name="Murat C."/>
            <person name="Sun H."/>
            <person name="Tunlid A."/>
            <person name="Henrissat B."/>
            <person name="Grigoriev I.V."/>
            <person name="Hibbett D.S."/>
            <person name="Martin F."/>
            <person name="Nordberg H.P."/>
            <person name="Cantor M.N."/>
            <person name="Hua S.X."/>
        </authorList>
    </citation>
    <scope>NUCLEOTIDE SEQUENCE [LARGE SCALE GENOMIC DNA]</scope>
    <source>
        <strain evidence="1 2">Foug A</strain>
    </source>
</reference>
<sequence length="76" mass="8975">MAARAHKPSPLWECRMNTSFQEELSWRRRQIRGHCLPEFSITVRDLDGLETPRVKVQRSQLTLECKERSIVLLRLA</sequence>
<keyword evidence="2" id="KW-1185">Reference proteome</keyword>
<accession>A0A0C3EC22</accession>
<protein>
    <submittedName>
        <fullName evidence="1">Uncharacterized protein</fullName>
    </submittedName>
</protein>
<reference evidence="2" key="2">
    <citation type="submission" date="2015-01" db="EMBL/GenBank/DDBJ databases">
        <title>Evolutionary Origins and Diversification of the Mycorrhizal Mutualists.</title>
        <authorList>
            <consortium name="DOE Joint Genome Institute"/>
            <consortium name="Mycorrhizal Genomics Consortium"/>
            <person name="Kohler A."/>
            <person name="Kuo A."/>
            <person name="Nagy L.G."/>
            <person name="Floudas D."/>
            <person name="Copeland A."/>
            <person name="Barry K.W."/>
            <person name="Cichocki N."/>
            <person name="Veneault-Fourrey C."/>
            <person name="LaButti K."/>
            <person name="Lindquist E.A."/>
            <person name="Lipzen A."/>
            <person name="Lundell T."/>
            <person name="Morin E."/>
            <person name="Murat C."/>
            <person name="Riley R."/>
            <person name="Ohm R."/>
            <person name="Sun H."/>
            <person name="Tunlid A."/>
            <person name="Henrissat B."/>
            <person name="Grigoriev I.V."/>
            <person name="Hibbett D.S."/>
            <person name="Martin F."/>
        </authorList>
    </citation>
    <scope>NUCLEOTIDE SEQUENCE [LARGE SCALE GENOMIC DNA]</scope>
    <source>
        <strain evidence="2">Foug A</strain>
    </source>
</reference>
<name>A0A0C3EC22_9AGAM</name>
<organism evidence="1 2">
    <name type="scientific">Scleroderma citrinum Foug A</name>
    <dbReference type="NCBI Taxonomy" id="1036808"/>
    <lineage>
        <taxon>Eukaryota</taxon>
        <taxon>Fungi</taxon>
        <taxon>Dikarya</taxon>
        <taxon>Basidiomycota</taxon>
        <taxon>Agaricomycotina</taxon>
        <taxon>Agaricomycetes</taxon>
        <taxon>Agaricomycetidae</taxon>
        <taxon>Boletales</taxon>
        <taxon>Sclerodermatineae</taxon>
        <taxon>Sclerodermataceae</taxon>
        <taxon>Scleroderma</taxon>
    </lineage>
</organism>
<evidence type="ECO:0000313" key="1">
    <source>
        <dbReference type="EMBL" id="KIM65491.1"/>
    </source>
</evidence>
<proteinExistence type="predicted"/>
<evidence type="ECO:0000313" key="2">
    <source>
        <dbReference type="Proteomes" id="UP000053989"/>
    </source>
</evidence>
<dbReference type="AlphaFoldDB" id="A0A0C3EC22"/>
<gene>
    <name evidence="1" type="ORF">SCLCIDRAFT_1212219</name>
</gene>
<dbReference type="InParanoid" id="A0A0C3EC22"/>
<dbReference type="EMBL" id="KN822022">
    <property type="protein sequence ID" value="KIM65491.1"/>
    <property type="molecule type" value="Genomic_DNA"/>
</dbReference>
<dbReference type="HOGENOM" id="CLU_2655889_0_0_1"/>
<dbReference type="Proteomes" id="UP000053989">
    <property type="component" value="Unassembled WGS sequence"/>
</dbReference>